<proteinExistence type="predicted"/>
<dbReference type="EMBL" id="BMNE01000002">
    <property type="protein sequence ID" value="GGN78168.1"/>
    <property type="molecule type" value="Genomic_DNA"/>
</dbReference>
<keyword evidence="2" id="KW-0732">Signal</keyword>
<feature type="transmembrane region" description="Helical" evidence="1">
    <location>
        <begin position="162"/>
        <end position="189"/>
    </location>
</feature>
<protein>
    <submittedName>
        <fullName evidence="3">Uncharacterized protein</fullName>
    </submittedName>
</protein>
<keyword evidence="4" id="KW-1185">Reference proteome</keyword>
<gene>
    <name evidence="3" type="ORF">GCM10011610_25440</name>
</gene>
<evidence type="ECO:0000256" key="2">
    <source>
        <dbReference type="SAM" id="SignalP"/>
    </source>
</evidence>
<keyword evidence="1" id="KW-0812">Transmembrane</keyword>
<name>A0ABQ2KB23_9NOCA</name>
<evidence type="ECO:0000313" key="3">
    <source>
        <dbReference type="EMBL" id="GGN78168.1"/>
    </source>
</evidence>
<evidence type="ECO:0000256" key="1">
    <source>
        <dbReference type="SAM" id="Phobius"/>
    </source>
</evidence>
<reference evidence="4" key="1">
    <citation type="journal article" date="2019" name="Int. J. Syst. Evol. Microbiol.">
        <title>The Global Catalogue of Microorganisms (GCM) 10K type strain sequencing project: providing services to taxonomists for standard genome sequencing and annotation.</title>
        <authorList>
            <consortium name="The Broad Institute Genomics Platform"/>
            <consortium name="The Broad Institute Genome Sequencing Center for Infectious Disease"/>
            <person name="Wu L."/>
            <person name="Ma J."/>
        </authorList>
    </citation>
    <scope>NUCLEOTIDE SEQUENCE [LARGE SCALE GENOMIC DNA]</scope>
    <source>
        <strain evidence="4">CGMCC 4.7329</strain>
    </source>
</reference>
<keyword evidence="1" id="KW-0472">Membrane</keyword>
<organism evidence="3 4">
    <name type="scientific">Nocardia rhizosphaerihabitans</name>
    <dbReference type="NCBI Taxonomy" id="1691570"/>
    <lineage>
        <taxon>Bacteria</taxon>
        <taxon>Bacillati</taxon>
        <taxon>Actinomycetota</taxon>
        <taxon>Actinomycetes</taxon>
        <taxon>Mycobacteriales</taxon>
        <taxon>Nocardiaceae</taxon>
        <taxon>Nocardia</taxon>
    </lineage>
</organism>
<dbReference type="RefSeq" id="WP_189027259.1">
    <property type="nucleotide sequence ID" value="NZ_BMNE01000002.1"/>
</dbReference>
<dbReference type="Proteomes" id="UP000658127">
    <property type="component" value="Unassembled WGS sequence"/>
</dbReference>
<feature type="signal peptide" evidence="2">
    <location>
        <begin position="1"/>
        <end position="29"/>
    </location>
</feature>
<evidence type="ECO:0000313" key="4">
    <source>
        <dbReference type="Proteomes" id="UP000658127"/>
    </source>
</evidence>
<accession>A0ABQ2KB23</accession>
<sequence length="229" mass="21881">MSTQRSLRTTLVAGILGAAVFAASAPALAETPPGAEPAGSNAVATAQGLVLDLTHVGLAPIPVASLPVPVGEPGGTADPIAVPVPAPTDVLRIGNVQVGRPDVIPPEQAAQFNATLGGAETSLARMLDGQGFEPARSDQIAASVFGKAAQGAAVGAIVASPIAVAAGIIGAAVGLVVALPFAPAGLIFMPIIASTLAAGMVIAPFAAIGAGVGAVVGGIEGAQAPLPAP</sequence>
<feature type="chain" id="PRO_5046258441" evidence="2">
    <location>
        <begin position="30"/>
        <end position="229"/>
    </location>
</feature>
<comment type="caution">
    <text evidence="3">The sequence shown here is derived from an EMBL/GenBank/DDBJ whole genome shotgun (WGS) entry which is preliminary data.</text>
</comment>
<keyword evidence="1" id="KW-1133">Transmembrane helix</keyword>
<feature type="transmembrane region" description="Helical" evidence="1">
    <location>
        <begin position="196"/>
        <end position="219"/>
    </location>
</feature>